<proteinExistence type="predicted"/>
<dbReference type="EMBL" id="CP114014">
    <property type="protein sequence ID" value="XAY06913.1"/>
    <property type="molecule type" value="Genomic_DNA"/>
</dbReference>
<dbReference type="AlphaFoldDB" id="A0AAU7AZ56"/>
<dbReference type="KEGG" id="parq:DSM112329_03791"/>
<accession>A0AAU7AZ56</accession>
<protein>
    <recommendedName>
        <fullName evidence="3">Type 4 fimbrial biogenesis protein PilX N-terminal domain-containing protein</fullName>
    </recommendedName>
</protein>
<keyword evidence="1" id="KW-0472">Membrane</keyword>
<evidence type="ECO:0008006" key="3">
    <source>
        <dbReference type="Google" id="ProtNLM"/>
    </source>
</evidence>
<organism evidence="2">
    <name type="scientific">Paraconexibacter sp. AEG42_29</name>
    <dbReference type="NCBI Taxonomy" id="2997339"/>
    <lineage>
        <taxon>Bacteria</taxon>
        <taxon>Bacillati</taxon>
        <taxon>Actinomycetota</taxon>
        <taxon>Thermoleophilia</taxon>
        <taxon>Solirubrobacterales</taxon>
        <taxon>Paraconexibacteraceae</taxon>
        <taxon>Paraconexibacter</taxon>
    </lineage>
</organism>
<reference evidence="2" key="1">
    <citation type="submission" date="2022-12" db="EMBL/GenBank/DDBJ databases">
        <title>Paraconexibacter alkalitolerans sp. nov. and Baekduia alba sp. nov., isolated from soil and emended description of the genera Paraconexibacter (Chun et al., 2020) and Baekduia (An et al., 2020).</title>
        <authorList>
            <person name="Vieira S."/>
            <person name="Huber K.J."/>
            <person name="Geppert A."/>
            <person name="Wolf J."/>
            <person name="Neumann-Schaal M."/>
            <person name="Muesken M."/>
            <person name="Overmann J."/>
        </authorList>
    </citation>
    <scope>NUCLEOTIDE SEQUENCE</scope>
    <source>
        <strain evidence="2">AEG42_29</strain>
    </source>
</reference>
<gene>
    <name evidence="2" type="ORF">DSM112329_03791</name>
</gene>
<evidence type="ECO:0000256" key="1">
    <source>
        <dbReference type="SAM" id="Phobius"/>
    </source>
</evidence>
<sequence>MTPVRTSRGEDGWVLLTSIAIMSLLMLMSTALLSIVDTQSSMSRQQRVRETAFNLAEAGLNAQIFSLSRDWPGAGAVSNPYPTCSAQVSSARCPANDQITRLIPTAEAAGATWQTLVRDNGAAGSASFYSDALVLAQPAYDANRDGQLWVRATATAGEKTRTVIALVRAEQQEEDIPHGALISGRLDISNNGNKIIIDAAAGGGMPTAVVRCTPALLELSPCLGHRVGVGGIPGTLTGLLSWLGRQLSPNLATTGYTGGPAMSAEARARMKATAIADGTYFTGCPSTLAGSVVYIEAGNCSYTGNATYNTAADPGMVLMASGTLYLGGTTVYNGILYHANGAGTTGPVLQLQGNTNVVGGILVDGNATTVAGSSKLNVQLSLGAFRAVRSYGSAGVVQNTWREIRGQ</sequence>
<keyword evidence="1" id="KW-1133">Transmembrane helix</keyword>
<feature type="transmembrane region" description="Helical" evidence="1">
    <location>
        <begin position="12"/>
        <end position="36"/>
    </location>
</feature>
<name>A0AAU7AZ56_9ACTN</name>
<keyword evidence="1" id="KW-0812">Transmembrane</keyword>
<evidence type="ECO:0000313" key="2">
    <source>
        <dbReference type="EMBL" id="XAY06913.1"/>
    </source>
</evidence>